<organism evidence="2 3">
    <name type="scientific">Fibroporia radiculosa</name>
    <dbReference type="NCBI Taxonomy" id="599839"/>
    <lineage>
        <taxon>Eukaryota</taxon>
        <taxon>Fungi</taxon>
        <taxon>Dikarya</taxon>
        <taxon>Basidiomycota</taxon>
        <taxon>Agaricomycotina</taxon>
        <taxon>Agaricomycetes</taxon>
        <taxon>Polyporales</taxon>
        <taxon>Fibroporiaceae</taxon>
        <taxon>Fibroporia</taxon>
    </lineage>
</organism>
<feature type="domain" description="AB hydrolase-1" evidence="1">
    <location>
        <begin position="320"/>
        <end position="640"/>
    </location>
</feature>
<dbReference type="InParanoid" id="J4GWX9"/>
<dbReference type="GeneID" id="24101160"/>
<name>J4GWX9_9APHY</name>
<dbReference type="Gene3D" id="3.40.50.1820">
    <property type="entry name" value="alpha/beta hydrolase"/>
    <property type="match status" value="2"/>
</dbReference>
<evidence type="ECO:0000259" key="1">
    <source>
        <dbReference type="Pfam" id="PF12697"/>
    </source>
</evidence>
<dbReference type="InterPro" id="IPR000073">
    <property type="entry name" value="AB_hydrolase_1"/>
</dbReference>
<dbReference type="InterPro" id="IPR029058">
    <property type="entry name" value="AB_hydrolase_fold"/>
</dbReference>
<evidence type="ECO:0000313" key="3">
    <source>
        <dbReference type="Proteomes" id="UP000006352"/>
    </source>
</evidence>
<dbReference type="RefSeq" id="XP_012185543.1">
    <property type="nucleotide sequence ID" value="XM_012330153.1"/>
</dbReference>
<dbReference type="SUPFAM" id="SSF53474">
    <property type="entry name" value="alpha/beta-Hydrolases"/>
    <property type="match status" value="2"/>
</dbReference>
<dbReference type="HOGENOM" id="CLU_028278_0_0_1"/>
<evidence type="ECO:0000313" key="2">
    <source>
        <dbReference type="EMBL" id="CCM06260.1"/>
    </source>
</evidence>
<gene>
    <name evidence="2" type="ORF">FIBRA_08510</name>
</gene>
<sequence>MPIASVNDDRFQFYYEDSGVPPGSDDYTTLVLVHGAVYHGAIFRPMFYFAAGHNLRLVTLNFRDNPGSTPYSATELNALKDGDIEAQKGQIREQGLELAAFITWFIQTEGNLPVEPSERGGPLSGGIAVLGWSMGNLPVLSMLAHADELPIETQRLFEQYLRVLLLFDPPYFVLGGPGPRRSRLVGLSGKGPPDEVVKTFTLWVNGYYEHSPAMLLSLAEIDEVQLDAGVSEQWLQDPPHQTPTICRMTAAQQTECTKPSIFSRLLIPLSDMDSAVCDENARRALMDKTIWPHLRLEFICIQLQYEDSGAPIGSAPYVTLVLVHGAIFHGAIFRAMLVKASVYNLRIVTVNLRNYPGSTPYSDNELNALGEGPRGQKSIFRSQGLELASFIESFIRAENIPPVVFSGEGKSVSGGLAMLGWSMGNIPTLSTLAHADELSAETQAVFNQYLRTLILFDPPDFVLGAPDSYTFSPAFLAQEPTDEVAAEFMLWVSSYYSHSPSLLSSLAEADTAQLVAGTATESIKDPPPHHAPSLTRMSTLEVTECADRKVFAPLVMPLGASDREVYDENIRRALFDKTICPHLNVEFIWCDMSPEMFTHSMWYMYKLQAEARLMNGRTINLRRLKGANHFAHWDQPEATLRFLADLL</sequence>
<accession>J4GWX9</accession>
<dbReference type="Pfam" id="PF12697">
    <property type="entry name" value="Abhydrolase_6"/>
    <property type="match status" value="1"/>
</dbReference>
<dbReference type="AlphaFoldDB" id="J4GWX9"/>
<dbReference type="Proteomes" id="UP000006352">
    <property type="component" value="Unassembled WGS sequence"/>
</dbReference>
<dbReference type="EMBL" id="HE797265">
    <property type="protein sequence ID" value="CCM06260.1"/>
    <property type="molecule type" value="Genomic_DNA"/>
</dbReference>
<dbReference type="OrthoDB" id="3466517at2759"/>
<protein>
    <recommendedName>
        <fullName evidence="1">AB hydrolase-1 domain-containing protein</fullName>
    </recommendedName>
</protein>
<keyword evidence="3" id="KW-1185">Reference proteome</keyword>
<proteinExistence type="predicted"/>
<reference evidence="2 3" key="1">
    <citation type="journal article" date="2012" name="Appl. Environ. Microbiol.">
        <title>Short-read sequencing for genomic analysis of the brown rot fungus Fibroporia radiculosa.</title>
        <authorList>
            <person name="Tang J.D."/>
            <person name="Perkins A.D."/>
            <person name="Sonstegard T.S."/>
            <person name="Schroeder S.G."/>
            <person name="Burgess S.C."/>
            <person name="Diehl S.V."/>
        </authorList>
    </citation>
    <scope>NUCLEOTIDE SEQUENCE [LARGE SCALE GENOMIC DNA]</scope>
    <source>
        <strain evidence="2 3">TFFH 294</strain>
    </source>
</reference>